<accession>A0A5J5J1B7</accession>
<feature type="region of interest" description="Disordered" evidence="1">
    <location>
        <begin position="1"/>
        <end position="20"/>
    </location>
</feature>
<keyword evidence="2" id="KW-1133">Transmembrane helix</keyword>
<feature type="transmembrane region" description="Helical" evidence="2">
    <location>
        <begin position="120"/>
        <end position="142"/>
    </location>
</feature>
<dbReference type="RefSeq" id="WP_150449297.1">
    <property type="nucleotide sequence ID" value="NZ_VYSA01000002.1"/>
</dbReference>
<dbReference type="EMBL" id="VYSA01000002">
    <property type="protein sequence ID" value="KAA9108265.1"/>
    <property type="molecule type" value="Genomic_DNA"/>
</dbReference>
<organism evidence="3 4">
    <name type="scientific">Microbacterium rhizomatis</name>
    <dbReference type="NCBI Taxonomy" id="1631477"/>
    <lineage>
        <taxon>Bacteria</taxon>
        <taxon>Bacillati</taxon>
        <taxon>Actinomycetota</taxon>
        <taxon>Actinomycetes</taxon>
        <taxon>Micrococcales</taxon>
        <taxon>Microbacteriaceae</taxon>
        <taxon>Microbacterium</taxon>
    </lineage>
</organism>
<feature type="transmembrane region" description="Helical" evidence="2">
    <location>
        <begin position="88"/>
        <end position="113"/>
    </location>
</feature>
<keyword evidence="2" id="KW-0472">Membrane</keyword>
<dbReference type="AlphaFoldDB" id="A0A5J5J1B7"/>
<evidence type="ECO:0000256" key="1">
    <source>
        <dbReference type="SAM" id="MobiDB-lite"/>
    </source>
</evidence>
<comment type="caution">
    <text evidence="3">The sequence shown here is derived from an EMBL/GenBank/DDBJ whole genome shotgun (WGS) entry which is preliminary data.</text>
</comment>
<keyword evidence="4" id="KW-1185">Reference proteome</keyword>
<feature type="transmembrane region" description="Helical" evidence="2">
    <location>
        <begin position="154"/>
        <end position="175"/>
    </location>
</feature>
<proteinExistence type="predicted"/>
<evidence type="ECO:0000313" key="3">
    <source>
        <dbReference type="EMBL" id="KAA9108265.1"/>
    </source>
</evidence>
<reference evidence="4" key="1">
    <citation type="submission" date="2019-09" db="EMBL/GenBank/DDBJ databases">
        <title>Mumia zhuanghuii sp. nov. isolated from the intestinal contents of plateau pika (Ochotona curzoniae) in the Qinghai-Tibet plateau of China.</title>
        <authorList>
            <person name="Tian Z."/>
        </authorList>
    </citation>
    <scope>NUCLEOTIDE SEQUENCE [LARGE SCALE GENOMIC DNA]</scope>
    <source>
        <strain evidence="4">JCM 30598</strain>
    </source>
</reference>
<dbReference type="Proteomes" id="UP000325827">
    <property type="component" value="Unassembled WGS sequence"/>
</dbReference>
<feature type="transmembrane region" description="Helical" evidence="2">
    <location>
        <begin position="44"/>
        <end position="68"/>
    </location>
</feature>
<feature type="compositionally biased region" description="Basic and acidic residues" evidence="1">
    <location>
        <begin position="10"/>
        <end position="20"/>
    </location>
</feature>
<protein>
    <submittedName>
        <fullName evidence="3">Uncharacterized protein</fullName>
    </submittedName>
</protein>
<name>A0A5J5J1B7_9MICO</name>
<sequence length="181" mass="19522">MTASGGVPVEPRKDPAKRPAYEPAARLMQPVVFDPQMKRPVTTVAGALLVLLRVIAGALVLVDLSFNWKTVAAQVDPALSDGEIPADVASAGLTVVIVFVGAVLLLDLVLGFFTYRGSNLARVIVMAFSVISISFAFINWWFDGQEITLKTSFVSLAFDILVLLALSSRSAAAYARRNERR</sequence>
<evidence type="ECO:0000313" key="4">
    <source>
        <dbReference type="Proteomes" id="UP000325827"/>
    </source>
</evidence>
<dbReference type="OrthoDB" id="5007962at2"/>
<gene>
    <name evidence="3" type="ORF">F6B43_12780</name>
</gene>
<keyword evidence="2" id="KW-0812">Transmembrane</keyword>
<evidence type="ECO:0000256" key="2">
    <source>
        <dbReference type="SAM" id="Phobius"/>
    </source>
</evidence>